<evidence type="ECO:0008006" key="5">
    <source>
        <dbReference type="Google" id="ProtNLM"/>
    </source>
</evidence>
<feature type="compositionally biased region" description="Low complexity" evidence="1">
    <location>
        <begin position="695"/>
        <end position="707"/>
    </location>
</feature>
<evidence type="ECO:0000313" key="3">
    <source>
        <dbReference type="EMBL" id="GMA93662.1"/>
    </source>
</evidence>
<feature type="transmembrane region" description="Helical" evidence="2">
    <location>
        <begin position="12"/>
        <end position="32"/>
    </location>
</feature>
<gene>
    <name evidence="3" type="ORF">GCM10025881_04860</name>
</gene>
<dbReference type="InterPro" id="IPR011044">
    <property type="entry name" value="Quino_amine_DH_bsu"/>
</dbReference>
<keyword evidence="4" id="KW-1185">Reference proteome</keyword>
<keyword evidence="2" id="KW-0472">Membrane</keyword>
<dbReference type="Pfam" id="PF17963">
    <property type="entry name" value="Big_9"/>
    <property type="match status" value="2"/>
</dbReference>
<sequence length="707" mass="73488">MIGRWIAAHKSVVATAAIGTAVAAVVATLAIVSTGYTAQKLDLGDGSVWVANGHDQVIGRANPAVLELNSVVHSKGAQLSVAQAGDEVLLVDRADATVSIVDPATSTAGQPIALPPQQPQVAVVGDRVAIYEGGTGQLWLVDEDQLPSFDATGPATLDLGAHSVISTGPDGTLIAYAPSTGKVFRVDAATSDVVDDQWRATLAKGSTYQTTSVGRQWAVLDAGARVLQLQGRTVDLSGLLPSASDPVLQQPGPAADRVLIASDQGLVSVPLDGGAPIRLVSNRSGTPAAPLVLGQCVYAAWSSGAGWRRCGTAAASELRLPGMVGSAALSFLVNTERVVLNDARGGASWAVQHGGQLIDNWSDLITKDDQQQQKQNDQDVPPDVDPQQKPPVAVDDSFGARPGRSSVLPVLLNDYDPNGDVLVIDSFDQLDPARGRIDLINSDQELQITLPPTASGTIDFGYTISDGRGGTAAATVQVAVRTPSENSPPQQVRTTKTTVEQGGRISTQVMADWVDPDGDPFYLVDAVSTSGDLVTHTPEGVVTFSDGDAGSNAKSVTLTMSDGRAQGGGSLSVTVKPPGQVPITVEDWAAPATAGVPSRSTRSITCAAATARSGSMRCRRSRVRRSPRTSPTARSASRATRSARTTSTSRSPTARTSPPDSCASSSPHRMPTASRSRCPRRSSCPHCPARRSIPRRPTSTRRAGCSS</sequence>
<name>A0ABQ6K467_9MICO</name>
<evidence type="ECO:0000256" key="2">
    <source>
        <dbReference type="SAM" id="Phobius"/>
    </source>
</evidence>
<keyword evidence="2" id="KW-1133">Transmembrane helix</keyword>
<comment type="caution">
    <text evidence="3">The sequence shown here is derived from an EMBL/GenBank/DDBJ whole genome shotgun (WGS) entry which is preliminary data.</text>
</comment>
<evidence type="ECO:0000313" key="4">
    <source>
        <dbReference type="Proteomes" id="UP001157034"/>
    </source>
</evidence>
<keyword evidence="2" id="KW-0812">Transmembrane</keyword>
<reference evidence="4" key="1">
    <citation type="journal article" date="2019" name="Int. J. Syst. Evol. Microbiol.">
        <title>The Global Catalogue of Microorganisms (GCM) 10K type strain sequencing project: providing services to taxonomists for standard genome sequencing and annotation.</title>
        <authorList>
            <consortium name="The Broad Institute Genomics Platform"/>
            <consortium name="The Broad Institute Genome Sequencing Center for Infectious Disease"/>
            <person name="Wu L."/>
            <person name="Ma J."/>
        </authorList>
    </citation>
    <scope>NUCLEOTIDE SEQUENCE [LARGE SCALE GENOMIC DNA]</scope>
    <source>
        <strain evidence="4">NBRC 108894</strain>
    </source>
</reference>
<feature type="compositionally biased region" description="Low complexity" evidence="1">
    <location>
        <begin position="673"/>
        <end position="687"/>
    </location>
</feature>
<dbReference type="RefSeq" id="WP_284252564.1">
    <property type="nucleotide sequence ID" value="NZ_BSVB01000001.1"/>
</dbReference>
<proteinExistence type="predicted"/>
<protein>
    <recommendedName>
        <fullName evidence="5">Tandem-95 repeat protein</fullName>
    </recommendedName>
</protein>
<feature type="region of interest" description="Disordered" evidence="1">
    <location>
        <begin position="368"/>
        <end position="401"/>
    </location>
</feature>
<feature type="compositionally biased region" description="Low complexity" evidence="1">
    <location>
        <begin position="628"/>
        <end position="659"/>
    </location>
</feature>
<dbReference type="EMBL" id="BSVB01000001">
    <property type="protein sequence ID" value="GMA93662.1"/>
    <property type="molecule type" value="Genomic_DNA"/>
</dbReference>
<dbReference type="SUPFAM" id="SSF50969">
    <property type="entry name" value="YVTN repeat-like/Quinoprotein amine dehydrogenase"/>
    <property type="match status" value="1"/>
</dbReference>
<organism evidence="3 4">
    <name type="scientific">Pseudolysinimonas kribbensis</name>
    <dbReference type="NCBI Taxonomy" id="433641"/>
    <lineage>
        <taxon>Bacteria</taxon>
        <taxon>Bacillati</taxon>
        <taxon>Actinomycetota</taxon>
        <taxon>Actinomycetes</taxon>
        <taxon>Micrococcales</taxon>
        <taxon>Microbacteriaceae</taxon>
        <taxon>Pseudolysinimonas</taxon>
    </lineage>
</organism>
<evidence type="ECO:0000256" key="1">
    <source>
        <dbReference type="SAM" id="MobiDB-lite"/>
    </source>
</evidence>
<feature type="region of interest" description="Disordered" evidence="1">
    <location>
        <begin position="608"/>
        <end position="707"/>
    </location>
</feature>
<accession>A0ABQ6K467</accession>
<dbReference type="Proteomes" id="UP001157034">
    <property type="component" value="Unassembled WGS sequence"/>
</dbReference>
<feature type="compositionally biased region" description="Low complexity" evidence="1">
    <location>
        <begin position="372"/>
        <end position="396"/>
    </location>
</feature>
<feature type="compositionally biased region" description="Basic residues" evidence="1">
    <location>
        <begin position="617"/>
        <end position="627"/>
    </location>
</feature>